<proteinExistence type="predicted"/>
<protein>
    <recommendedName>
        <fullName evidence="3">DUF3558 family protein</fullName>
    </recommendedName>
</protein>
<evidence type="ECO:0008006" key="3">
    <source>
        <dbReference type="Google" id="ProtNLM"/>
    </source>
</evidence>
<sequence length="245" mass="27776">MQRCRGLVRWFREPYPRLRRLRVHGHIDYRGDKDVTLPPTHLLTGRARRRRRIVAALTLLALLPVVGCQDASYSKVTNTELPPGIYLNGDFVELTIRDPNGPEQEWIDPCNEIPEEVLEELGLKRGKRSGGKWFGMDGCTGNPSVKISGKTSLETEQIMLSLTAGPTPYHQFLNDPNRVESQSLKDLPDALFRKFDQQCDIVVDTRRGIFIVGAGSLVRGATDEGYCQMATRAFYKIYNSLREKK</sequence>
<reference evidence="1 2" key="1">
    <citation type="journal article" date="2015" name="Genome Announc.">
        <title>Virulence Factor Genes Detected in the Complete Genome Sequence of Corynebacterium uterequi DSM 45634, Isolated from the Uterus of a Maiden Mare.</title>
        <authorList>
            <person name="Ruckert C."/>
            <person name="Kriete M."/>
            <person name="Jaenicke S."/>
            <person name="Winkler A."/>
            <person name="Tauch A."/>
        </authorList>
    </citation>
    <scope>NUCLEOTIDE SEQUENCE [LARGE SCALE GENOMIC DNA]</scope>
    <source>
        <strain evidence="1 2">DSM 45634</strain>
    </source>
</reference>
<dbReference type="Proteomes" id="UP000035548">
    <property type="component" value="Chromosome"/>
</dbReference>
<reference evidence="2" key="2">
    <citation type="submission" date="2015-05" db="EMBL/GenBank/DDBJ databases">
        <title>Complete genome sequence of Corynebacterium uterequi DSM 45634, isolated from the uterus of a maiden mare.</title>
        <authorList>
            <person name="Ruckert C."/>
            <person name="Albersmeier A."/>
            <person name="Winkler A."/>
            <person name="Tauch A."/>
        </authorList>
    </citation>
    <scope>NUCLEOTIDE SEQUENCE [LARGE SCALE GENOMIC DNA]</scope>
    <source>
        <strain evidence="2">DSM 45634</strain>
    </source>
</reference>
<evidence type="ECO:0000313" key="1">
    <source>
        <dbReference type="EMBL" id="AKK10591.1"/>
    </source>
</evidence>
<accession>A0A0G3HB32</accession>
<keyword evidence="2" id="KW-1185">Reference proteome</keyword>
<evidence type="ECO:0000313" key="2">
    <source>
        <dbReference type="Proteomes" id="UP000035548"/>
    </source>
</evidence>
<dbReference type="EMBL" id="CP011546">
    <property type="protein sequence ID" value="AKK10591.1"/>
    <property type="molecule type" value="Genomic_DNA"/>
</dbReference>
<dbReference type="PATRIC" id="fig|1072256.5.peg.572"/>
<dbReference type="AlphaFoldDB" id="A0A0G3HB32"/>
<gene>
    <name evidence="1" type="ORF">CUTER_02890</name>
</gene>
<dbReference type="KEGG" id="cut:CUTER_02890"/>
<name>A0A0G3HB32_9CORY</name>
<dbReference type="STRING" id="1072256.CUTER_02890"/>
<organism evidence="1 2">
    <name type="scientific">Corynebacterium uterequi</name>
    <dbReference type="NCBI Taxonomy" id="1072256"/>
    <lineage>
        <taxon>Bacteria</taxon>
        <taxon>Bacillati</taxon>
        <taxon>Actinomycetota</taxon>
        <taxon>Actinomycetes</taxon>
        <taxon>Mycobacteriales</taxon>
        <taxon>Corynebacteriaceae</taxon>
        <taxon>Corynebacterium</taxon>
    </lineage>
</organism>